<gene>
    <name evidence="1" type="primary">Mrpl30</name>
    <name evidence="1" type="ORF">FJT64_003970</name>
</gene>
<sequence length="246" mass="27306">MPFVLLSATTIDIPLLSMSWPILGGAASAACRLGSAALPRRAVATSAPLQRRFPRAKLPLNTERLNGTERVSVLVPRLPDLSRGVPQDDGGIRYHGFTYYPRVPGQPEPAVTPAKLHRIELIAPLKGEPYWVKDTCRRLGVHSVRSTLTTGAVSVVKNIPEVNAMLWRVKHVIRIDPITFPEGQPSGDDLDGWQLLEDGQVVRNPLLRVQDAPPPAADSLPSRQTIKERLRLRWIKPFHLDEKRTV</sequence>
<dbReference type="InterPro" id="IPR036919">
    <property type="entry name" value="Ribo_uL30_ferredoxin-like_sf"/>
</dbReference>
<dbReference type="PANTHER" id="PTHR15892:SF2">
    <property type="entry name" value="LARGE RIBOSOMAL SUBUNIT PROTEIN UL30M"/>
    <property type="match status" value="1"/>
</dbReference>
<protein>
    <submittedName>
        <fullName evidence="1">39S ribosomal protein L30, mitochondrial</fullName>
    </submittedName>
</protein>
<dbReference type="GO" id="GO:0006412">
    <property type="term" value="P:translation"/>
    <property type="evidence" value="ECO:0007669"/>
    <property type="project" value="InterPro"/>
</dbReference>
<name>A0A6A4W0E7_AMPAM</name>
<evidence type="ECO:0000313" key="2">
    <source>
        <dbReference type="Proteomes" id="UP000440578"/>
    </source>
</evidence>
<keyword evidence="1" id="KW-0687">Ribonucleoprotein</keyword>
<dbReference type="EMBL" id="VIIS01001417">
    <property type="protein sequence ID" value="KAF0298669.1"/>
    <property type="molecule type" value="Genomic_DNA"/>
</dbReference>
<dbReference type="PANTHER" id="PTHR15892">
    <property type="entry name" value="MITOCHONDRIAL RIBOSOMAL PROTEIN L30"/>
    <property type="match status" value="1"/>
</dbReference>
<comment type="caution">
    <text evidence="1">The sequence shown here is derived from an EMBL/GenBank/DDBJ whole genome shotgun (WGS) entry which is preliminary data.</text>
</comment>
<proteinExistence type="predicted"/>
<dbReference type="OrthoDB" id="9973389at2759"/>
<organism evidence="1 2">
    <name type="scientific">Amphibalanus amphitrite</name>
    <name type="common">Striped barnacle</name>
    <name type="synonym">Balanus amphitrite</name>
    <dbReference type="NCBI Taxonomy" id="1232801"/>
    <lineage>
        <taxon>Eukaryota</taxon>
        <taxon>Metazoa</taxon>
        <taxon>Ecdysozoa</taxon>
        <taxon>Arthropoda</taxon>
        <taxon>Crustacea</taxon>
        <taxon>Multicrustacea</taxon>
        <taxon>Cirripedia</taxon>
        <taxon>Thoracica</taxon>
        <taxon>Thoracicalcarea</taxon>
        <taxon>Balanomorpha</taxon>
        <taxon>Balanoidea</taxon>
        <taxon>Balanidae</taxon>
        <taxon>Amphibalaninae</taxon>
        <taxon>Amphibalanus</taxon>
    </lineage>
</organism>
<dbReference type="Proteomes" id="UP000440578">
    <property type="component" value="Unassembled WGS sequence"/>
</dbReference>
<keyword evidence="1" id="KW-0689">Ribosomal protein</keyword>
<dbReference type="GO" id="GO:0003735">
    <property type="term" value="F:structural constituent of ribosome"/>
    <property type="evidence" value="ECO:0007669"/>
    <property type="project" value="InterPro"/>
</dbReference>
<dbReference type="GO" id="GO:0005739">
    <property type="term" value="C:mitochondrion"/>
    <property type="evidence" value="ECO:0007669"/>
    <property type="project" value="TreeGrafter"/>
</dbReference>
<accession>A0A6A4W0E7</accession>
<dbReference type="GO" id="GO:0015934">
    <property type="term" value="C:large ribosomal subunit"/>
    <property type="evidence" value="ECO:0007669"/>
    <property type="project" value="InterPro"/>
</dbReference>
<dbReference type="InterPro" id="IPR005996">
    <property type="entry name" value="Ribosomal_uL30_bac-type"/>
</dbReference>
<keyword evidence="2" id="KW-1185">Reference proteome</keyword>
<dbReference type="SUPFAM" id="SSF55129">
    <property type="entry name" value="Ribosomal protein L30p/L7e"/>
    <property type="match status" value="1"/>
</dbReference>
<dbReference type="AlphaFoldDB" id="A0A6A4W0E7"/>
<reference evidence="1 2" key="1">
    <citation type="submission" date="2019-07" db="EMBL/GenBank/DDBJ databases">
        <title>Draft genome assembly of a fouling barnacle, Amphibalanus amphitrite (Darwin, 1854): The first reference genome for Thecostraca.</title>
        <authorList>
            <person name="Kim W."/>
        </authorList>
    </citation>
    <scope>NUCLEOTIDE SEQUENCE [LARGE SCALE GENOMIC DNA]</scope>
    <source>
        <strain evidence="1">SNU_AA5</strain>
        <tissue evidence="1">Soma without cirri and trophi</tissue>
    </source>
</reference>
<evidence type="ECO:0000313" key="1">
    <source>
        <dbReference type="EMBL" id="KAF0298669.1"/>
    </source>
</evidence>